<feature type="compositionally biased region" description="Pro residues" evidence="1">
    <location>
        <begin position="17"/>
        <end position="41"/>
    </location>
</feature>
<evidence type="ECO:0000313" key="3">
    <source>
        <dbReference type="Proteomes" id="UP000008711"/>
    </source>
</evidence>
<evidence type="ECO:0000313" key="2">
    <source>
        <dbReference type="EMBL" id="EDV53446.1"/>
    </source>
</evidence>
<feature type="region of interest" description="Disordered" evidence="1">
    <location>
        <begin position="1"/>
        <end position="55"/>
    </location>
</feature>
<feature type="compositionally biased region" description="Polar residues" evidence="1">
    <location>
        <begin position="1"/>
        <end position="16"/>
    </location>
</feature>
<reference evidence="2 3" key="2">
    <citation type="journal article" date="2008" name="Bioinformatics">
        <title>Assembly reconciliation.</title>
        <authorList>
            <person name="Zimin A.V."/>
            <person name="Smith D.R."/>
            <person name="Sutton G."/>
            <person name="Yorke J.A."/>
        </authorList>
    </citation>
    <scope>NUCLEOTIDE SEQUENCE [LARGE SCALE GENOMIC DNA]</scope>
    <source>
        <strain evidence="2 3">TSC#14021-0224.01</strain>
    </source>
</reference>
<accession>B3P842</accession>
<keyword evidence="3" id="KW-1185">Reference proteome</keyword>
<evidence type="ECO:0000256" key="1">
    <source>
        <dbReference type="SAM" id="MobiDB-lite"/>
    </source>
</evidence>
<dbReference type="AlphaFoldDB" id="B3P842"/>
<reference evidence="2 3" key="1">
    <citation type="journal article" date="2007" name="Nature">
        <title>Evolution of genes and genomes on the Drosophila phylogeny.</title>
        <authorList>
            <consortium name="Drosophila 12 Genomes Consortium"/>
            <person name="Clark A.G."/>
            <person name="Eisen M.B."/>
            <person name="Smith D.R."/>
            <person name="Bergman C.M."/>
            <person name="Oliver B."/>
            <person name="Markow T.A."/>
            <person name="Kaufman T.C."/>
            <person name="Kellis M."/>
            <person name="Gelbart W."/>
            <person name="Iyer V.N."/>
            <person name="Pollard D.A."/>
            <person name="Sackton T.B."/>
            <person name="Larracuente A.M."/>
            <person name="Singh N.D."/>
            <person name="Abad J.P."/>
            <person name="Abt D.N."/>
            <person name="Adryan B."/>
            <person name="Aguade M."/>
            <person name="Akashi H."/>
            <person name="Anderson W.W."/>
            <person name="Aquadro C.F."/>
            <person name="Ardell D.H."/>
            <person name="Arguello R."/>
            <person name="Artieri C.G."/>
            <person name="Barbash D.A."/>
            <person name="Barker D."/>
            <person name="Barsanti P."/>
            <person name="Batterham P."/>
            <person name="Batzoglou S."/>
            <person name="Begun D."/>
            <person name="Bhutkar A."/>
            <person name="Blanco E."/>
            <person name="Bosak S.A."/>
            <person name="Bradley R.K."/>
            <person name="Brand A.D."/>
            <person name="Brent M.R."/>
            <person name="Brooks A.N."/>
            <person name="Brown R.H."/>
            <person name="Butlin R.K."/>
            <person name="Caggese C."/>
            <person name="Calvi B.R."/>
            <person name="Bernardo de Carvalho A."/>
            <person name="Caspi A."/>
            <person name="Castrezana S."/>
            <person name="Celniker S.E."/>
            <person name="Chang J.L."/>
            <person name="Chapple C."/>
            <person name="Chatterji S."/>
            <person name="Chinwalla A."/>
            <person name="Civetta A."/>
            <person name="Clifton S.W."/>
            <person name="Comeron J.M."/>
            <person name="Costello J.C."/>
            <person name="Coyne J.A."/>
            <person name="Daub J."/>
            <person name="David R.G."/>
            <person name="Delcher A.L."/>
            <person name="Delehaunty K."/>
            <person name="Do C.B."/>
            <person name="Ebling H."/>
            <person name="Edwards K."/>
            <person name="Eickbush T."/>
            <person name="Evans J.D."/>
            <person name="Filipski A."/>
            <person name="Findeiss S."/>
            <person name="Freyhult E."/>
            <person name="Fulton L."/>
            <person name="Fulton R."/>
            <person name="Garcia A.C."/>
            <person name="Gardiner A."/>
            <person name="Garfield D.A."/>
            <person name="Garvin B.E."/>
            <person name="Gibson G."/>
            <person name="Gilbert D."/>
            <person name="Gnerre S."/>
            <person name="Godfrey J."/>
            <person name="Good R."/>
            <person name="Gotea V."/>
            <person name="Gravely B."/>
            <person name="Greenberg A.J."/>
            <person name="Griffiths-Jones S."/>
            <person name="Gross S."/>
            <person name="Guigo R."/>
            <person name="Gustafson E.A."/>
            <person name="Haerty W."/>
            <person name="Hahn M.W."/>
            <person name="Halligan D.L."/>
            <person name="Halpern A.L."/>
            <person name="Halter G.M."/>
            <person name="Han M.V."/>
            <person name="Heger A."/>
            <person name="Hillier L."/>
            <person name="Hinrichs A.S."/>
            <person name="Holmes I."/>
            <person name="Hoskins R.A."/>
            <person name="Hubisz M.J."/>
            <person name="Hultmark D."/>
            <person name="Huntley M.A."/>
            <person name="Jaffe D.B."/>
            <person name="Jagadeeshan S."/>
            <person name="Jeck W.R."/>
            <person name="Johnson J."/>
            <person name="Jones C.D."/>
            <person name="Jordan W.C."/>
            <person name="Karpen G.H."/>
            <person name="Kataoka E."/>
            <person name="Keightley P.D."/>
            <person name="Kheradpour P."/>
            <person name="Kirkness E.F."/>
            <person name="Koerich L.B."/>
            <person name="Kristiansen K."/>
            <person name="Kudrna D."/>
            <person name="Kulathinal R.J."/>
            <person name="Kumar S."/>
            <person name="Kwok R."/>
            <person name="Lander E."/>
            <person name="Langley C.H."/>
            <person name="Lapoint R."/>
            <person name="Lazzaro B.P."/>
            <person name="Lee S.J."/>
            <person name="Levesque L."/>
            <person name="Li R."/>
            <person name="Lin C.F."/>
            <person name="Lin M.F."/>
            <person name="Lindblad-Toh K."/>
            <person name="Llopart A."/>
            <person name="Long M."/>
            <person name="Low L."/>
            <person name="Lozovsky E."/>
            <person name="Lu J."/>
            <person name="Luo M."/>
            <person name="Machado C.A."/>
            <person name="Makalowski W."/>
            <person name="Marzo M."/>
            <person name="Matsuda M."/>
            <person name="Matzkin L."/>
            <person name="McAllister B."/>
            <person name="McBride C.S."/>
            <person name="McKernan B."/>
            <person name="McKernan K."/>
            <person name="Mendez-Lago M."/>
            <person name="Minx P."/>
            <person name="Mollenhauer M.U."/>
            <person name="Montooth K."/>
            <person name="Mount S.M."/>
            <person name="Mu X."/>
            <person name="Myers E."/>
            <person name="Negre B."/>
            <person name="Newfeld S."/>
            <person name="Nielsen R."/>
            <person name="Noor M.A."/>
            <person name="O'Grady P."/>
            <person name="Pachter L."/>
            <person name="Papaceit M."/>
            <person name="Parisi M.J."/>
            <person name="Parisi M."/>
            <person name="Parts L."/>
            <person name="Pedersen J.S."/>
            <person name="Pesole G."/>
            <person name="Phillippy A.M."/>
            <person name="Ponting C.P."/>
            <person name="Pop M."/>
            <person name="Porcelli D."/>
            <person name="Powell J.R."/>
            <person name="Prohaska S."/>
            <person name="Pruitt K."/>
            <person name="Puig M."/>
            <person name="Quesneville H."/>
            <person name="Ram K.R."/>
            <person name="Rand D."/>
            <person name="Rasmussen M.D."/>
            <person name="Reed L.K."/>
            <person name="Reenan R."/>
            <person name="Reily A."/>
            <person name="Remington K.A."/>
            <person name="Rieger T.T."/>
            <person name="Ritchie M.G."/>
            <person name="Robin C."/>
            <person name="Rogers Y.H."/>
            <person name="Rohde C."/>
            <person name="Rozas J."/>
            <person name="Rubenfield M.J."/>
            <person name="Ruiz A."/>
            <person name="Russo S."/>
            <person name="Salzberg S.L."/>
            <person name="Sanchez-Gracia A."/>
            <person name="Saranga D.J."/>
            <person name="Sato H."/>
            <person name="Schaeffer S.W."/>
            <person name="Schatz M.C."/>
            <person name="Schlenke T."/>
            <person name="Schwartz R."/>
            <person name="Segarra C."/>
            <person name="Singh R.S."/>
            <person name="Sirot L."/>
            <person name="Sirota M."/>
            <person name="Sisneros N.B."/>
            <person name="Smith C.D."/>
            <person name="Smith T.F."/>
            <person name="Spieth J."/>
            <person name="Stage D.E."/>
            <person name="Stark A."/>
            <person name="Stephan W."/>
            <person name="Strausberg R.L."/>
            <person name="Strempel S."/>
            <person name="Sturgill D."/>
            <person name="Sutton G."/>
            <person name="Sutton G.G."/>
            <person name="Tao W."/>
            <person name="Teichmann S."/>
            <person name="Tobari Y.N."/>
            <person name="Tomimura Y."/>
            <person name="Tsolas J.M."/>
            <person name="Valente V.L."/>
            <person name="Venter E."/>
            <person name="Venter J.C."/>
            <person name="Vicario S."/>
            <person name="Vieira F.G."/>
            <person name="Vilella A.J."/>
            <person name="Villasante A."/>
            <person name="Walenz B."/>
            <person name="Wang J."/>
            <person name="Wasserman M."/>
            <person name="Watts T."/>
            <person name="Wilson D."/>
            <person name="Wilson R.K."/>
            <person name="Wing R.A."/>
            <person name="Wolfner M.F."/>
            <person name="Wong A."/>
            <person name="Wong G.K."/>
            <person name="Wu C.I."/>
            <person name="Wu G."/>
            <person name="Yamamoto D."/>
            <person name="Yang H.P."/>
            <person name="Yang S.P."/>
            <person name="Yorke J.A."/>
            <person name="Yoshida K."/>
            <person name="Zdobnov E."/>
            <person name="Zhang P."/>
            <person name="Zhang Y."/>
            <person name="Zimin A.V."/>
            <person name="Baldwin J."/>
            <person name="Abdouelleil A."/>
            <person name="Abdulkadir J."/>
            <person name="Abebe A."/>
            <person name="Abera B."/>
            <person name="Abreu J."/>
            <person name="Acer S.C."/>
            <person name="Aftuck L."/>
            <person name="Alexander A."/>
            <person name="An P."/>
            <person name="Anderson E."/>
            <person name="Anderson S."/>
            <person name="Arachi H."/>
            <person name="Azer M."/>
            <person name="Bachantsang P."/>
            <person name="Barry A."/>
            <person name="Bayul T."/>
            <person name="Berlin A."/>
            <person name="Bessette D."/>
            <person name="Bloom T."/>
            <person name="Blye J."/>
            <person name="Boguslavskiy L."/>
            <person name="Bonnet C."/>
            <person name="Boukhgalter B."/>
            <person name="Bourzgui I."/>
            <person name="Brown A."/>
            <person name="Cahill P."/>
            <person name="Channer S."/>
            <person name="Cheshatsang Y."/>
            <person name="Chuda L."/>
            <person name="Citroen M."/>
            <person name="Collymore A."/>
            <person name="Cooke P."/>
            <person name="Costello M."/>
            <person name="D'Aco K."/>
            <person name="Daza R."/>
            <person name="De Haan G."/>
            <person name="DeGray S."/>
            <person name="DeMaso C."/>
            <person name="Dhargay N."/>
            <person name="Dooley K."/>
            <person name="Dooley E."/>
            <person name="Doricent M."/>
            <person name="Dorje P."/>
            <person name="Dorjee K."/>
            <person name="Dupes A."/>
            <person name="Elong R."/>
            <person name="Falk J."/>
            <person name="Farina A."/>
            <person name="Faro S."/>
            <person name="Ferguson D."/>
            <person name="Fisher S."/>
            <person name="Foley C.D."/>
            <person name="Franke A."/>
            <person name="Friedrich D."/>
            <person name="Gadbois L."/>
            <person name="Gearin G."/>
            <person name="Gearin C.R."/>
            <person name="Giannoukos G."/>
            <person name="Goode T."/>
            <person name="Graham J."/>
            <person name="Grandbois E."/>
            <person name="Grewal S."/>
            <person name="Gyaltsen K."/>
            <person name="Hafez N."/>
            <person name="Hagos B."/>
            <person name="Hall J."/>
            <person name="Henson C."/>
            <person name="Hollinger A."/>
            <person name="Honan T."/>
            <person name="Huard M.D."/>
            <person name="Hughes L."/>
            <person name="Hurhula B."/>
            <person name="Husby M.E."/>
            <person name="Kamat A."/>
            <person name="Kanga B."/>
            <person name="Kashin S."/>
            <person name="Khazanovich D."/>
            <person name="Kisner P."/>
            <person name="Lance K."/>
            <person name="Lara M."/>
            <person name="Lee W."/>
            <person name="Lennon N."/>
            <person name="Letendre F."/>
            <person name="LeVine R."/>
            <person name="Lipovsky A."/>
            <person name="Liu X."/>
            <person name="Liu J."/>
            <person name="Liu S."/>
            <person name="Lokyitsang T."/>
            <person name="Lokyitsang Y."/>
            <person name="Lubonja R."/>
            <person name="Lui A."/>
            <person name="MacDonald P."/>
            <person name="Magnisalis V."/>
            <person name="Maru K."/>
            <person name="Matthews C."/>
            <person name="McCusker W."/>
            <person name="McDonough S."/>
            <person name="Mehta T."/>
            <person name="Meldrim J."/>
            <person name="Meneus L."/>
            <person name="Mihai O."/>
            <person name="Mihalev A."/>
            <person name="Mihova T."/>
            <person name="Mittelman R."/>
            <person name="Mlenga V."/>
            <person name="Montmayeur A."/>
            <person name="Mulrain L."/>
            <person name="Navidi A."/>
            <person name="Naylor J."/>
            <person name="Negash T."/>
            <person name="Nguyen T."/>
            <person name="Nguyen N."/>
            <person name="Nicol R."/>
            <person name="Norbu C."/>
            <person name="Norbu N."/>
            <person name="Novod N."/>
            <person name="O'Neill B."/>
            <person name="Osman S."/>
            <person name="Markiewicz E."/>
            <person name="Oyono O.L."/>
            <person name="Patti C."/>
            <person name="Phunkhang P."/>
            <person name="Pierre F."/>
            <person name="Priest M."/>
            <person name="Raghuraman S."/>
            <person name="Rege F."/>
            <person name="Reyes R."/>
            <person name="Rise C."/>
            <person name="Rogov P."/>
            <person name="Ross K."/>
            <person name="Ryan E."/>
            <person name="Settipalli S."/>
            <person name="Shea T."/>
            <person name="Sherpa N."/>
            <person name="Shi L."/>
            <person name="Shih D."/>
            <person name="Sparrow T."/>
            <person name="Spaulding J."/>
            <person name="Stalker J."/>
            <person name="Stange-Thomann N."/>
            <person name="Stavropoulos S."/>
            <person name="Stone C."/>
            <person name="Strader C."/>
            <person name="Tesfaye S."/>
            <person name="Thomson T."/>
            <person name="Thoulutsang Y."/>
            <person name="Thoulutsang D."/>
            <person name="Topham K."/>
            <person name="Topping I."/>
            <person name="Tsamla T."/>
            <person name="Vassiliev H."/>
            <person name="Vo A."/>
            <person name="Wangchuk T."/>
            <person name="Wangdi T."/>
            <person name="Weiand M."/>
            <person name="Wilkinson J."/>
            <person name="Wilson A."/>
            <person name="Yadav S."/>
            <person name="Young G."/>
            <person name="Yu Q."/>
            <person name="Zembek L."/>
            <person name="Zhong D."/>
            <person name="Zimmer A."/>
            <person name="Zwirko Z."/>
            <person name="Jaffe D.B."/>
            <person name="Alvarez P."/>
            <person name="Brockman W."/>
            <person name="Butler J."/>
            <person name="Chin C."/>
            <person name="Gnerre S."/>
            <person name="Grabherr M."/>
            <person name="Kleber M."/>
            <person name="Mauceli E."/>
            <person name="MacCallum I."/>
        </authorList>
    </citation>
    <scope>NUCLEOTIDE SEQUENCE [LARGE SCALE GENOMIC DNA]</scope>
    <source>
        <strain evidence="2 3">TSC#14021-0224.01</strain>
    </source>
</reference>
<organism evidence="2 3">
    <name type="scientific">Drosophila erecta</name>
    <name type="common">Fruit fly</name>
    <dbReference type="NCBI Taxonomy" id="7220"/>
    <lineage>
        <taxon>Eukaryota</taxon>
        <taxon>Metazoa</taxon>
        <taxon>Ecdysozoa</taxon>
        <taxon>Arthropoda</taxon>
        <taxon>Hexapoda</taxon>
        <taxon>Insecta</taxon>
        <taxon>Pterygota</taxon>
        <taxon>Neoptera</taxon>
        <taxon>Endopterygota</taxon>
        <taxon>Diptera</taxon>
        <taxon>Brachycera</taxon>
        <taxon>Muscomorpha</taxon>
        <taxon>Ephydroidea</taxon>
        <taxon>Drosophilidae</taxon>
        <taxon>Drosophila</taxon>
        <taxon>Sophophora</taxon>
    </lineage>
</organism>
<protein>
    <submittedName>
        <fullName evidence="2">GG16730</fullName>
    </submittedName>
</protein>
<gene>
    <name evidence="2" type="primary">Dere\GG16730</name>
    <name evidence="2" type="ORF">Dere_GG16730</name>
</gene>
<proteinExistence type="predicted"/>
<dbReference type="EMBL" id="CH954182">
    <property type="protein sequence ID" value="EDV53446.1"/>
    <property type="molecule type" value="Genomic_DNA"/>
</dbReference>
<sequence length="97" mass="10017">MSGQQHQRAVRQSVSQPPIPIPIPSPSPPTAPAPAPAPAPIPSHTKRQTPLGGPVQHLGLGCGQVRRSHLLPIAAPNQNLCTIMAYTSGQKAGQIAS</sequence>
<dbReference type="Proteomes" id="UP000008711">
    <property type="component" value="Unassembled WGS sequence"/>
</dbReference>
<dbReference type="HOGENOM" id="CLU_2348834_0_0_1"/>
<name>B3P842_DROER</name>